<name>A0A5J5BNT9_9ASTE</name>
<feature type="compositionally biased region" description="Acidic residues" evidence="7">
    <location>
        <begin position="171"/>
        <end position="191"/>
    </location>
</feature>
<reference evidence="9 10" key="1">
    <citation type="submission" date="2019-09" db="EMBL/GenBank/DDBJ databases">
        <title>A chromosome-level genome assembly of the Chinese tupelo Nyssa sinensis.</title>
        <authorList>
            <person name="Yang X."/>
            <person name="Kang M."/>
            <person name="Yang Y."/>
            <person name="Xiong H."/>
            <person name="Wang M."/>
            <person name="Zhang Z."/>
            <person name="Wang Z."/>
            <person name="Wu H."/>
            <person name="Ma T."/>
            <person name="Liu J."/>
            <person name="Xi Z."/>
        </authorList>
    </citation>
    <scope>NUCLEOTIDE SEQUENCE [LARGE SCALE GENOMIC DNA]</scope>
    <source>
        <strain evidence="9">J267</strain>
        <tissue evidence="9">Leaf</tissue>
    </source>
</reference>
<feature type="region of interest" description="Disordered" evidence="7">
    <location>
        <begin position="71"/>
        <end position="103"/>
    </location>
</feature>
<accession>A0A5J5BNT9</accession>
<evidence type="ECO:0000256" key="2">
    <source>
        <dbReference type="ARBA" id="ARBA00022821"/>
    </source>
</evidence>
<dbReference type="InterPro" id="IPR016177">
    <property type="entry name" value="DNA-bd_dom_sf"/>
</dbReference>
<dbReference type="GO" id="GO:0009873">
    <property type="term" value="P:ethylene-activated signaling pathway"/>
    <property type="evidence" value="ECO:0007669"/>
    <property type="project" value="InterPro"/>
</dbReference>
<dbReference type="Proteomes" id="UP000325577">
    <property type="component" value="Linkage Group LG11"/>
</dbReference>
<dbReference type="SMART" id="SM00380">
    <property type="entry name" value="AP2"/>
    <property type="match status" value="1"/>
</dbReference>
<evidence type="ECO:0000256" key="7">
    <source>
        <dbReference type="SAM" id="MobiDB-lite"/>
    </source>
</evidence>
<keyword evidence="3" id="KW-0805">Transcription regulation</keyword>
<proteinExistence type="predicted"/>
<protein>
    <recommendedName>
        <fullName evidence="8">AP2/ERF domain-containing protein</fullName>
    </recommendedName>
</protein>
<keyword evidence="5" id="KW-0804">Transcription</keyword>
<evidence type="ECO:0000313" key="10">
    <source>
        <dbReference type="Proteomes" id="UP000325577"/>
    </source>
</evidence>
<dbReference type="InterPro" id="IPR044808">
    <property type="entry name" value="ERF_plant"/>
</dbReference>
<dbReference type="Pfam" id="PF00847">
    <property type="entry name" value="AP2"/>
    <property type="match status" value="1"/>
</dbReference>
<dbReference type="GO" id="GO:0003700">
    <property type="term" value="F:DNA-binding transcription factor activity"/>
    <property type="evidence" value="ECO:0007669"/>
    <property type="project" value="InterPro"/>
</dbReference>
<keyword evidence="4" id="KW-0238">DNA-binding</keyword>
<feature type="region of interest" description="Disordered" evidence="7">
    <location>
        <begin position="171"/>
        <end position="207"/>
    </location>
</feature>
<dbReference type="InterPro" id="IPR001471">
    <property type="entry name" value="AP2/ERF_dom"/>
</dbReference>
<evidence type="ECO:0000256" key="1">
    <source>
        <dbReference type="ARBA" id="ARBA00004123"/>
    </source>
</evidence>
<keyword evidence="2" id="KW-0611">Plant defense</keyword>
<dbReference type="PANTHER" id="PTHR31190">
    <property type="entry name" value="DNA-BINDING DOMAIN"/>
    <property type="match status" value="1"/>
</dbReference>
<comment type="subcellular location">
    <subcellularLocation>
        <location evidence="1">Nucleus</location>
    </subcellularLocation>
</comment>
<dbReference type="GO" id="GO:0006952">
    <property type="term" value="P:defense response"/>
    <property type="evidence" value="ECO:0007669"/>
    <property type="project" value="UniProtKB-KW"/>
</dbReference>
<dbReference type="InterPro" id="IPR036955">
    <property type="entry name" value="AP2/ERF_dom_sf"/>
</dbReference>
<gene>
    <name evidence="9" type="ORF">F0562_021143</name>
</gene>
<evidence type="ECO:0000259" key="8">
    <source>
        <dbReference type="PROSITE" id="PS51032"/>
    </source>
</evidence>
<dbReference type="EMBL" id="CM018034">
    <property type="protein sequence ID" value="KAA8543362.1"/>
    <property type="molecule type" value="Genomic_DNA"/>
</dbReference>
<evidence type="ECO:0000256" key="4">
    <source>
        <dbReference type="ARBA" id="ARBA00023125"/>
    </source>
</evidence>
<dbReference type="SUPFAM" id="SSF54171">
    <property type="entry name" value="DNA-binding domain"/>
    <property type="match status" value="1"/>
</dbReference>
<sequence length="207" mass="23502">MEAAQGGKTEIRYRGTRRRPWGKFAAEIRDPTRNGARLWLGTFETAEEAARAYDRAAYALRGHKAILNFPNEHQYKTPGPGRALSSSLPSSSTTPRENGTQEDEIIELESFDNKLLEELLESQEHQATKRGPPTTCHPSTQIQKLLFHAQPLSSPHSQPLKMKNRMTWITDDDDKEEEGEEEEEEEEEEEIGNSSGKLRMAKEPLIE</sequence>
<feature type="domain" description="AP2/ERF" evidence="8">
    <location>
        <begin position="12"/>
        <end position="70"/>
    </location>
</feature>
<evidence type="ECO:0000313" key="9">
    <source>
        <dbReference type="EMBL" id="KAA8543362.1"/>
    </source>
</evidence>
<keyword evidence="6" id="KW-0539">Nucleus</keyword>
<dbReference type="PROSITE" id="PS51032">
    <property type="entry name" value="AP2_ERF"/>
    <property type="match status" value="1"/>
</dbReference>
<dbReference type="CDD" id="cd00018">
    <property type="entry name" value="AP2"/>
    <property type="match status" value="1"/>
</dbReference>
<dbReference type="Gene3D" id="3.30.730.10">
    <property type="entry name" value="AP2/ERF domain"/>
    <property type="match status" value="1"/>
</dbReference>
<dbReference type="OrthoDB" id="10038011at2759"/>
<dbReference type="GO" id="GO:0005634">
    <property type="term" value="C:nucleus"/>
    <property type="evidence" value="ECO:0007669"/>
    <property type="project" value="UniProtKB-SubCell"/>
</dbReference>
<dbReference type="FunFam" id="3.30.730.10:FF:000001">
    <property type="entry name" value="Ethylene-responsive transcription factor 2"/>
    <property type="match status" value="1"/>
</dbReference>
<dbReference type="PANTHER" id="PTHR31190:SF134">
    <property type="entry name" value="ETHYLENE-RESPONSIVE TRANSCRIPTION FACTOR ERF098-LIKE"/>
    <property type="match status" value="1"/>
</dbReference>
<evidence type="ECO:0000256" key="6">
    <source>
        <dbReference type="ARBA" id="ARBA00023242"/>
    </source>
</evidence>
<evidence type="ECO:0000256" key="3">
    <source>
        <dbReference type="ARBA" id="ARBA00023015"/>
    </source>
</evidence>
<dbReference type="AlphaFoldDB" id="A0A5J5BNT9"/>
<keyword evidence="10" id="KW-1185">Reference proteome</keyword>
<dbReference type="PRINTS" id="PR00367">
    <property type="entry name" value="ETHRSPELEMNT"/>
</dbReference>
<feature type="compositionally biased region" description="Low complexity" evidence="7">
    <location>
        <begin position="84"/>
        <end position="95"/>
    </location>
</feature>
<evidence type="ECO:0000256" key="5">
    <source>
        <dbReference type="ARBA" id="ARBA00023163"/>
    </source>
</evidence>
<organism evidence="9 10">
    <name type="scientific">Nyssa sinensis</name>
    <dbReference type="NCBI Taxonomy" id="561372"/>
    <lineage>
        <taxon>Eukaryota</taxon>
        <taxon>Viridiplantae</taxon>
        <taxon>Streptophyta</taxon>
        <taxon>Embryophyta</taxon>
        <taxon>Tracheophyta</taxon>
        <taxon>Spermatophyta</taxon>
        <taxon>Magnoliopsida</taxon>
        <taxon>eudicotyledons</taxon>
        <taxon>Gunneridae</taxon>
        <taxon>Pentapetalae</taxon>
        <taxon>asterids</taxon>
        <taxon>Cornales</taxon>
        <taxon>Nyssaceae</taxon>
        <taxon>Nyssa</taxon>
    </lineage>
</organism>
<dbReference type="GO" id="GO:0003677">
    <property type="term" value="F:DNA binding"/>
    <property type="evidence" value="ECO:0007669"/>
    <property type="project" value="UniProtKB-KW"/>
</dbReference>